<dbReference type="EMBL" id="MCGO01000012">
    <property type="protein sequence ID" value="ORY48210.1"/>
    <property type="molecule type" value="Genomic_DNA"/>
</dbReference>
<evidence type="ECO:0000313" key="5">
    <source>
        <dbReference type="Proteomes" id="UP000193642"/>
    </source>
</evidence>
<dbReference type="Proteomes" id="UP000193642">
    <property type="component" value="Unassembled WGS sequence"/>
</dbReference>
<dbReference type="PANTHER" id="PTHR45586:SF1">
    <property type="entry name" value="LIPOPOLYSACCHARIDE ASSEMBLY PROTEIN B"/>
    <property type="match status" value="1"/>
</dbReference>
<dbReference type="Pfam" id="PF00515">
    <property type="entry name" value="TPR_1"/>
    <property type="match status" value="1"/>
</dbReference>
<dbReference type="PANTHER" id="PTHR45586">
    <property type="entry name" value="TPR REPEAT-CONTAINING PROTEIN PA4667"/>
    <property type="match status" value="1"/>
</dbReference>
<dbReference type="AlphaFoldDB" id="A0A1Y2CMG1"/>
<gene>
    <name evidence="4" type="ORF">BCR33DRAFT_848238</name>
</gene>
<dbReference type="Pfam" id="PF13432">
    <property type="entry name" value="TPR_16"/>
    <property type="match status" value="1"/>
</dbReference>
<organism evidence="4 5">
    <name type="scientific">Rhizoclosmatium globosum</name>
    <dbReference type="NCBI Taxonomy" id="329046"/>
    <lineage>
        <taxon>Eukaryota</taxon>
        <taxon>Fungi</taxon>
        <taxon>Fungi incertae sedis</taxon>
        <taxon>Chytridiomycota</taxon>
        <taxon>Chytridiomycota incertae sedis</taxon>
        <taxon>Chytridiomycetes</taxon>
        <taxon>Chytridiales</taxon>
        <taxon>Chytriomycetaceae</taxon>
        <taxon>Rhizoclosmatium</taxon>
    </lineage>
</organism>
<proteinExistence type="predicted"/>
<dbReference type="InterPro" id="IPR051012">
    <property type="entry name" value="CellSynth/LPSAsmb/PSIAsmb"/>
</dbReference>
<evidence type="ECO:0000256" key="1">
    <source>
        <dbReference type="ARBA" id="ARBA00022737"/>
    </source>
</evidence>
<evidence type="ECO:0000256" key="3">
    <source>
        <dbReference type="PROSITE-ProRule" id="PRU00339"/>
    </source>
</evidence>
<sequence length="214" mass="23990">MFRPLIVIARRFPVTASFRPTYAAQRASVFPRVIPRFMQRFYASTPDDSTTLDVKIAKAKEWFEEGTNRWNNNDLEGAKAAYQESAAQHPTSDNYYNLGNCLYNLGKPDEAIDSWLKCILLDPAQLDAHVNLANVYALYMKTPEKALSHYKIATELNPDDGEVQYNYGVVLDSMGKLEEAVEMYEKAVGNGIEQAEKNLRNARAKLSGKAAAGN</sequence>
<protein>
    <submittedName>
        <fullName evidence="4">TPR-like protein</fullName>
    </submittedName>
</protein>
<dbReference type="Gene3D" id="1.25.40.10">
    <property type="entry name" value="Tetratricopeptide repeat domain"/>
    <property type="match status" value="1"/>
</dbReference>
<evidence type="ECO:0000313" key="4">
    <source>
        <dbReference type="EMBL" id="ORY48210.1"/>
    </source>
</evidence>
<feature type="repeat" description="TPR" evidence="3">
    <location>
        <begin position="92"/>
        <end position="125"/>
    </location>
</feature>
<keyword evidence="1" id="KW-0677">Repeat</keyword>
<reference evidence="4 5" key="1">
    <citation type="submission" date="2016-07" db="EMBL/GenBank/DDBJ databases">
        <title>Pervasive Adenine N6-methylation of Active Genes in Fungi.</title>
        <authorList>
            <consortium name="DOE Joint Genome Institute"/>
            <person name="Mondo S.J."/>
            <person name="Dannebaum R.O."/>
            <person name="Kuo R.C."/>
            <person name="Labutti K."/>
            <person name="Haridas S."/>
            <person name="Kuo A."/>
            <person name="Salamov A."/>
            <person name="Ahrendt S.R."/>
            <person name="Lipzen A."/>
            <person name="Sullivan W."/>
            <person name="Andreopoulos W.B."/>
            <person name="Clum A."/>
            <person name="Lindquist E."/>
            <person name="Daum C."/>
            <person name="Ramamoorthy G.K."/>
            <person name="Gryganskyi A."/>
            <person name="Culley D."/>
            <person name="Magnuson J.K."/>
            <person name="James T.Y."/>
            <person name="O'Malley M.A."/>
            <person name="Stajich J.E."/>
            <person name="Spatafora J.W."/>
            <person name="Visel A."/>
            <person name="Grigoriev I.V."/>
        </authorList>
    </citation>
    <scope>NUCLEOTIDE SEQUENCE [LARGE SCALE GENOMIC DNA]</scope>
    <source>
        <strain evidence="4 5">JEL800</strain>
    </source>
</reference>
<dbReference type="InterPro" id="IPR019734">
    <property type="entry name" value="TPR_rpt"/>
</dbReference>
<dbReference type="STRING" id="329046.A0A1Y2CMG1"/>
<dbReference type="InterPro" id="IPR011990">
    <property type="entry name" value="TPR-like_helical_dom_sf"/>
</dbReference>
<dbReference type="SUPFAM" id="SSF48452">
    <property type="entry name" value="TPR-like"/>
    <property type="match status" value="1"/>
</dbReference>
<name>A0A1Y2CMG1_9FUNG</name>
<comment type="caution">
    <text evidence="4">The sequence shown here is derived from an EMBL/GenBank/DDBJ whole genome shotgun (WGS) entry which is preliminary data.</text>
</comment>
<keyword evidence="5" id="KW-1185">Reference proteome</keyword>
<accession>A0A1Y2CMG1</accession>
<evidence type="ECO:0000256" key="2">
    <source>
        <dbReference type="ARBA" id="ARBA00022803"/>
    </source>
</evidence>
<dbReference type="SMART" id="SM00028">
    <property type="entry name" value="TPR"/>
    <property type="match status" value="4"/>
</dbReference>
<keyword evidence="2 3" id="KW-0802">TPR repeat</keyword>
<dbReference type="OrthoDB" id="1926212at2759"/>
<dbReference type="PROSITE" id="PS50005">
    <property type="entry name" value="TPR"/>
    <property type="match status" value="1"/>
</dbReference>